<comment type="similarity">
    <text evidence="1">Belongs to the carbohydrate kinase PfkB family.</text>
</comment>
<evidence type="ECO:0000256" key="2">
    <source>
        <dbReference type="ARBA" id="ARBA00022679"/>
    </source>
</evidence>
<accession>A0A1V4SK79</accession>
<dbReference type="Proteomes" id="UP000191554">
    <property type="component" value="Unassembled WGS sequence"/>
</dbReference>
<dbReference type="InterPro" id="IPR011611">
    <property type="entry name" value="PfkB_dom"/>
</dbReference>
<organism evidence="5 6">
    <name type="scientific">Ruminiclostridium hungatei</name>
    <name type="common">Clostridium hungatei</name>
    <dbReference type="NCBI Taxonomy" id="48256"/>
    <lineage>
        <taxon>Bacteria</taxon>
        <taxon>Bacillati</taxon>
        <taxon>Bacillota</taxon>
        <taxon>Clostridia</taxon>
        <taxon>Eubacteriales</taxon>
        <taxon>Oscillospiraceae</taxon>
        <taxon>Ruminiclostridium</taxon>
    </lineage>
</organism>
<dbReference type="GO" id="GO:0042840">
    <property type="term" value="P:D-glucuronate catabolic process"/>
    <property type="evidence" value="ECO:0007669"/>
    <property type="project" value="TreeGrafter"/>
</dbReference>
<sequence length="331" mass="36226">MYVQTDKEKVTLMKILCVGMMVCDIPLYPVPDNILKLDSWKISNAVPTTGGDALNVSVGLAKLGMEVSLCGRVGRDSNGAFVKACVAKEGVDISSVIEDLEYPTAASYILIDTLNERHFLTSNKIFDSLSAEDVPEEKIKKADLVYFGSAMIMERMDRDGIEKLFRKSRSLGKITAMDTAMNTAMNSTGQVNYYEQMKCALYETDYFLPSYDEAKILTGEELPEKIAERLKEFNMKALVIKLGKKGCYATDFVKGKYISTIEGMPVKDTTGAGDSFVAAFLCGISQGWDIFKSAAFGNTVASLNVGAVGATAGIPDFKSALAFFEKQDIQY</sequence>
<dbReference type="GO" id="GO:0019698">
    <property type="term" value="P:D-galacturonate catabolic process"/>
    <property type="evidence" value="ECO:0007669"/>
    <property type="project" value="TreeGrafter"/>
</dbReference>
<dbReference type="EMBL" id="MZGX01000010">
    <property type="protein sequence ID" value="OPX44312.1"/>
    <property type="molecule type" value="Genomic_DNA"/>
</dbReference>
<dbReference type="AlphaFoldDB" id="A0A1V4SK79"/>
<comment type="caution">
    <text evidence="5">The sequence shown here is derived from an EMBL/GenBank/DDBJ whole genome shotgun (WGS) entry which is preliminary data.</text>
</comment>
<reference evidence="5 6" key="1">
    <citation type="submission" date="2017-03" db="EMBL/GenBank/DDBJ databases">
        <title>Genome sequence of Clostridium hungatei DSM 14427.</title>
        <authorList>
            <person name="Poehlein A."/>
            <person name="Daniel R."/>
        </authorList>
    </citation>
    <scope>NUCLEOTIDE SEQUENCE [LARGE SCALE GENOMIC DNA]</scope>
    <source>
        <strain evidence="5 6">DSM 14427</strain>
    </source>
</reference>
<evidence type="ECO:0000256" key="1">
    <source>
        <dbReference type="ARBA" id="ARBA00010688"/>
    </source>
</evidence>
<evidence type="ECO:0000259" key="4">
    <source>
        <dbReference type="Pfam" id="PF00294"/>
    </source>
</evidence>
<dbReference type="PROSITE" id="PS00583">
    <property type="entry name" value="PFKB_KINASES_1"/>
    <property type="match status" value="1"/>
</dbReference>
<dbReference type="OrthoDB" id="9788681at2"/>
<proteinExistence type="inferred from homology"/>
<keyword evidence="2 5" id="KW-0808">Transferase</keyword>
<dbReference type="Gene3D" id="3.40.1190.20">
    <property type="match status" value="1"/>
</dbReference>
<gene>
    <name evidence="5" type="primary">ydjH</name>
    <name evidence="5" type="ORF">CLHUN_18670</name>
</gene>
<dbReference type="STRING" id="48256.CLHUN_18670"/>
<keyword evidence="3 5" id="KW-0418">Kinase</keyword>
<keyword evidence="6" id="KW-1185">Reference proteome</keyword>
<dbReference type="PANTHER" id="PTHR43085:SF15">
    <property type="entry name" value="2-DEHYDRO-3-DEOXYGLUCONOKINASE"/>
    <property type="match status" value="1"/>
</dbReference>
<protein>
    <submittedName>
        <fullName evidence="5">Putative sugar kinase YdjH</fullName>
        <ecNumber evidence="5">2.7.1.-</ecNumber>
    </submittedName>
</protein>
<dbReference type="GO" id="GO:0008673">
    <property type="term" value="F:2-dehydro-3-deoxygluconokinase activity"/>
    <property type="evidence" value="ECO:0007669"/>
    <property type="project" value="TreeGrafter"/>
</dbReference>
<evidence type="ECO:0000313" key="6">
    <source>
        <dbReference type="Proteomes" id="UP000191554"/>
    </source>
</evidence>
<dbReference type="InterPro" id="IPR002173">
    <property type="entry name" value="Carboh/pur_kinase_PfkB_CS"/>
</dbReference>
<dbReference type="GO" id="GO:0005829">
    <property type="term" value="C:cytosol"/>
    <property type="evidence" value="ECO:0007669"/>
    <property type="project" value="TreeGrafter"/>
</dbReference>
<feature type="domain" description="Carbohydrate kinase PfkB" evidence="4">
    <location>
        <begin position="14"/>
        <end position="315"/>
    </location>
</feature>
<dbReference type="InterPro" id="IPR029056">
    <property type="entry name" value="Ribokinase-like"/>
</dbReference>
<dbReference type="InterPro" id="IPR050306">
    <property type="entry name" value="PfkB_Carbo_kinase"/>
</dbReference>
<name>A0A1V4SK79_RUMHU</name>
<dbReference type="Pfam" id="PF00294">
    <property type="entry name" value="PfkB"/>
    <property type="match status" value="1"/>
</dbReference>
<evidence type="ECO:0000256" key="3">
    <source>
        <dbReference type="ARBA" id="ARBA00022777"/>
    </source>
</evidence>
<dbReference type="SUPFAM" id="SSF53613">
    <property type="entry name" value="Ribokinase-like"/>
    <property type="match status" value="1"/>
</dbReference>
<dbReference type="PANTHER" id="PTHR43085">
    <property type="entry name" value="HEXOKINASE FAMILY MEMBER"/>
    <property type="match status" value="1"/>
</dbReference>
<dbReference type="EC" id="2.7.1.-" evidence="5"/>
<dbReference type="CDD" id="cd01166">
    <property type="entry name" value="KdgK"/>
    <property type="match status" value="1"/>
</dbReference>
<dbReference type="GO" id="GO:0006974">
    <property type="term" value="P:DNA damage response"/>
    <property type="evidence" value="ECO:0007669"/>
    <property type="project" value="TreeGrafter"/>
</dbReference>
<evidence type="ECO:0000313" key="5">
    <source>
        <dbReference type="EMBL" id="OPX44312.1"/>
    </source>
</evidence>
<dbReference type="PROSITE" id="PS00584">
    <property type="entry name" value="PFKB_KINASES_2"/>
    <property type="match status" value="1"/>
</dbReference>